<keyword evidence="2" id="KW-0808">Transferase</keyword>
<evidence type="ECO:0000313" key="4">
    <source>
        <dbReference type="EMBL" id="GAA4514898.1"/>
    </source>
</evidence>
<dbReference type="PANTHER" id="PTHR22916:SF51">
    <property type="entry name" value="GLYCOSYLTRANSFERASE EPSH-RELATED"/>
    <property type="match status" value="1"/>
</dbReference>
<dbReference type="Proteomes" id="UP001500394">
    <property type="component" value="Unassembled WGS sequence"/>
</dbReference>
<dbReference type="InterPro" id="IPR001173">
    <property type="entry name" value="Glyco_trans_2-like"/>
</dbReference>
<gene>
    <name evidence="4" type="ORF">GCM10023173_12020</name>
</gene>
<accession>A0ABP8R0P2</accession>
<organism evidence="4 5">
    <name type="scientific">Sphingobacterium thermophilum</name>
    <dbReference type="NCBI Taxonomy" id="768534"/>
    <lineage>
        <taxon>Bacteria</taxon>
        <taxon>Pseudomonadati</taxon>
        <taxon>Bacteroidota</taxon>
        <taxon>Sphingobacteriia</taxon>
        <taxon>Sphingobacteriales</taxon>
        <taxon>Sphingobacteriaceae</taxon>
        <taxon>Sphingobacterium</taxon>
    </lineage>
</organism>
<dbReference type="PANTHER" id="PTHR22916">
    <property type="entry name" value="GLYCOSYLTRANSFERASE"/>
    <property type="match status" value="1"/>
</dbReference>
<dbReference type="Pfam" id="PF00535">
    <property type="entry name" value="Glycos_transf_2"/>
    <property type="match status" value="1"/>
</dbReference>
<keyword evidence="1" id="KW-0328">Glycosyltransferase</keyword>
<name>A0ABP8R0P2_9SPHI</name>
<dbReference type="CDD" id="cd00761">
    <property type="entry name" value="Glyco_tranf_GTA_type"/>
    <property type="match status" value="1"/>
</dbReference>
<evidence type="ECO:0000259" key="3">
    <source>
        <dbReference type="Pfam" id="PF00535"/>
    </source>
</evidence>
<evidence type="ECO:0000256" key="2">
    <source>
        <dbReference type="ARBA" id="ARBA00022679"/>
    </source>
</evidence>
<dbReference type="Gene3D" id="3.90.550.10">
    <property type="entry name" value="Spore Coat Polysaccharide Biosynthesis Protein SpsA, Chain A"/>
    <property type="match status" value="1"/>
</dbReference>
<dbReference type="EMBL" id="BAABGR010000015">
    <property type="protein sequence ID" value="GAA4514898.1"/>
    <property type="molecule type" value="Genomic_DNA"/>
</dbReference>
<keyword evidence="5" id="KW-1185">Reference proteome</keyword>
<proteinExistence type="predicted"/>
<comment type="caution">
    <text evidence="4">The sequence shown here is derived from an EMBL/GenBank/DDBJ whole genome shotgun (WGS) entry which is preliminary data.</text>
</comment>
<feature type="domain" description="Glycosyltransferase 2-like" evidence="3">
    <location>
        <begin position="12"/>
        <end position="168"/>
    </location>
</feature>
<sequence length="337" mass="39808">MVEIEMNKLTVSIIIPVYNAEKSVSISLDSILNQSYPHIEVVVVNDCSTDNSQVVLEEYSTRFHAKGYSYVVLTHEYNQGVASARNTGLEHVSGQYVYFVDADDYIVEDCISTFIASMEGESIDIVGCNWWLKMKKDAREMKQPQVCDPIGAIEMMAKGVMRWNLWLFMVNRQLYEQNAIRFLDGINMGEDMLVMFKLFSHASSVKMIDRAMYFYDKSNENSLTNIYSDKHKKEVSLNLEALDSYFSQSRGYLEEKWREWVNYLKLNIKLPLLISDKRENYEEWGQWYSEANSFILKNNRVSKKIKLLQYMAYHRQYWFLRLYHFLVQRVMYGIIYR</sequence>
<evidence type="ECO:0000313" key="5">
    <source>
        <dbReference type="Proteomes" id="UP001500394"/>
    </source>
</evidence>
<evidence type="ECO:0000256" key="1">
    <source>
        <dbReference type="ARBA" id="ARBA00022676"/>
    </source>
</evidence>
<reference evidence="5" key="1">
    <citation type="journal article" date="2019" name="Int. J. Syst. Evol. Microbiol.">
        <title>The Global Catalogue of Microorganisms (GCM) 10K type strain sequencing project: providing services to taxonomists for standard genome sequencing and annotation.</title>
        <authorList>
            <consortium name="The Broad Institute Genomics Platform"/>
            <consortium name="The Broad Institute Genome Sequencing Center for Infectious Disease"/>
            <person name="Wu L."/>
            <person name="Ma J."/>
        </authorList>
    </citation>
    <scope>NUCLEOTIDE SEQUENCE [LARGE SCALE GENOMIC DNA]</scope>
    <source>
        <strain evidence="5">JCM 17858</strain>
    </source>
</reference>
<dbReference type="SUPFAM" id="SSF53448">
    <property type="entry name" value="Nucleotide-diphospho-sugar transferases"/>
    <property type="match status" value="1"/>
</dbReference>
<dbReference type="InterPro" id="IPR029044">
    <property type="entry name" value="Nucleotide-diphossugar_trans"/>
</dbReference>
<protein>
    <submittedName>
        <fullName evidence="4">Glycosyltransferase family 2 protein</fullName>
    </submittedName>
</protein>